<name>A0A060SDT7_PYCCI</name>
<dbReference type="InterPro" id="IPR000719">
    <property type="entry name" value="Prot_kinase_dom"/>
</dbReference>
<dbReference type="PROSITE" id="PS00108">
    <property type="entry name" value="PROTEIN_KINASE_ST"/>
    <property type="match status" value="1"/>
</dbReference>
<dbReference type="InterPro" id="IPR050236">
    <property type="entry name" value="Ser_Thr_kinase_AGC"/>
</dbReference>
<dbReference type="SMART" id="SM00220">
    <property type="entry name" value="S_TKc"/>
    <property type="match status" value="1"/>
</dbReference>
<keyword evidence="4" id="KW-0547">Nucleotide-binding</keyword>
<comment type="caution">
    <text evidence="10">The sequence shown here is derived from an EMBL/GenBank/DDBJ whole genome shotgun (WGS) entry which is preliminary data.</text>
</comment>
<dbReference type="InterPro" id="IPR008271">
    <property type="entry name" value="Ser/Thr_kinase_AS"/>
</dbReference>
<evidence type="ECO:0000256" key="2">
    <source>
        <dbReference type="ARBA" id="ARBA00022527"/>
    </source>
</evidence>
<proteinExistence type="predicted"/>
<dbReference type="GO" id="GO:0035556">
    <property type="term" value="P:intracellular signal transduction"/>
    <property type="evidence" value="ECO:0007669"/>
    <property type="project" value="TreeGrafter"/>
</dbReference>
<evidence type="ECO:0000256" key="6">
    <source>
        <dbReference type="ARBA" id="ARBA00022840"/>
    </source>
</evidence>
<protein>
    <recommendedName>
        <fullName evidence="1">non-specific serine/threonine protein kinase</fullName>
        <ecNumber evidence="1">2.7.11.1</ecNumber>
    </recommendedName>
</protein>
<keyword evidence="5" id="KW-0418">Kinase</keyword>
<dbReference type="InterPro" id="IPR045270">
    <property type="entry name" value="STKc_AGC"/>
</dbReference>
<dbReference type="EC" id="2.7.11.1" evidence="1"/>
<evidence type="ECO:0000313" key="10">
    <source>
        <dbReference type="EMBL" id="CDO70434.1"/>
    </source>
</evidence>
<dbReference type="PANTHER" id="PTHR24356">
    <property type="entry name" value="SERINE/THREONINE-PROTEIN KINASE"/>
    <property type="match status" value="1"/>
</dbReference>
<dbReference type="GO" id="GO:0005524">
    <property type="term" value="F:ATP binding"/>
    <property type="evidence" value="ECO:0007669"/>
    <property type="project" value="UniProtKB-KW"/>
</dbReference>
<dbReference type="OrthoDB" id="2750689at2759"/>
<evidence type="ECO:0000256" key="3">
    <source>
        <dbReference type="ARBA" id="ARBA00022679"/>
    </source>
</evidence>
<keyword evidence="11" id="KW-1185">Reference proteome</keyword>
<dbReference type="SUPFAM" id="SSF56112">
    <property type="entry name" value="Protein kinase-like (PK-like)"/>
    <property type="match status" value="1"/>
</dbReference>
<evidence type="ECO:0000256" key="8">
    <source>
        <dbReference type="ARBA" id="ARBA00048679"/>
    </source>
</evidence>
<keyword evidence="3" id="KW-0808">Transferase</keyword>
<dbReference type="Proteomes" id="UP000029665">
    <property type="component" value="Unassembled WGS sequence"/>
</dbReference>
<dbReference type="Gene3D" id="3.30.200.20">
    <property type="entry name" value="Phosphorylase Kinase, domain 1"/>
    <property type="match status" value="1"/>
</dbReference>
<evidence type="ECO:0000313" key="11">
    <source>
        <dbReference type="Proteomes" id="UP000029665"/>
    </source>
</evidence>
<dbReference type="OMA" id="MIFDENG"/>
<gene>
    <name evidence="10" type="ORF">BN946_scf184999.g75</name>
</gene>
<dbReference type="GO" id="GO:0004674">
    <property type="term" value="F:protein serine/threonine kinase activity"/>
    <property type="evidence" value="ECO:0007669"/>
    <property type="project" value="UniProtKB-KW"/>
</dbReference>
<keyword evidence="2" id="KW-0723">Serine/threonine-protein kinase</keyword>
<dbReference type="HOGENOM" id="CLU_420428_0_0_1"/>
<dbReference type="PANTHER" id="PTHR24356:SF1">
    <property type="entry name" value="SERINE_THREONINE-PROTEIN KINASE GREATWALL"/>
    <property type="match status" value="1"/>
</dbReference>
<dbReference type="CDD" id="cd05123">
    <property type="entry name" value="STKc_AGC"/>
    <property type="match status" value="1"/>
</dbReference>
<dbReference type="PROSITE" id="PS50011">
    <property type="entry name" value="PROTEIN_KINASE_DOM"/>
    <property type="match status" value="1"/>
</dbReference>
<dbReference type="AlphaFoldDB" id="A0A060SDT7"/>
<comment type="catalytic activity">
    <reaction evidence="7">
        <text>L-threonyl-[protein] + ATP = O-phospho-L-threonyl-[protein] + ADP + H(+)</text>
        <dbReference type="Rhea" id="RHEA:46608"/>
        <dbReference type="Rhea" id="RHEA-COMP:11060"/>
        <dbReference type="Rhea" id="RHEA-COMP:11605"/>
        <dbReference type="ChEBI" id="CHEBI:15378"/>
        <dbReference type="ChEBI" id="CHEBI:30013"/>
        <dbReference type="ChEBI" id="CHEBI:30616"/>
        <dbReference type="ChEBI" id="CHEBI:61977"/>
        <dbReference type="ChEBI" id="CHEBI:456216"/>
        <dbReference type="EC" id="2.7.11.1"/>
    </reaction>
</comment>
<reference evidence="10" key="1">
    <citation type="submission" date="2014-01" db="EMBL/GenBank/DDBJ databases">
        <title>The genome of the white-rot fungus Pycnoporus cinnabarinus: a basidiomycete model with a versatile arsenal for lignocellulosic biomass breakdown.</title>
        <authorList>
            <person name="Levasseur A."/>
            <person name="Lomascolo A."/>
            <person name="Ruiz-Duenas F.J."/>
            <person name="Uzan E."/>
            <person name="Piumi F."/>
            <person name="Kues U."/>
            <person name="Ram A.F.J."/>
            <person name="Murat C."/>
            <person name="Haon M."/>
            <person name="Benoit I."/>
            <person name="Arfi Y."/>
            <person name="Chevret D."/>
            <person name="Drula E."/>
            <person name="Kwon M.J."/>
            <person name="Gouret P."/>
            <person name="Lesage-Meessen L."/>
            <person name="Lombard V."/>
            <person name="Mariette J."/>
            <person name="Noirot C."/>
            <person name="Park J."/>
            <person name="Patyshakuliyeva A."/>
            <person name="Wieneger R.A.B."/>
            <person name="Wosten H.A.B."/>
            <person name="Martin F."/>
            <person name="Coutinho P.M."/>
            <person name="de Vries R."/>
            <person name="Martinez A.T."/>
            <person name="Klopp C."/>
            <person name="Pontarotti P."/>
            <person name="Henrissat B."/>
            <person name="Record E."/>
        </authorList>
    </citation>
    <scope>NUCLEOTIDE SEQUENCE [LARGE SCALE GENOMIC DNA]</scope>
    <source>
        <strain evidence="10">BRFM137</strain>
    </source>
</reference>
<dbReference type="InterPro" id="IPR011009">
    <property type="entry name" value="Kinase-like_dom_sf"/>
</dbReference>
<evidence type="ECO:0000259" key="9">
    <source>
        <dbReference type="PROSITE" id="PS50011"/>
    </source>
</evidence>
<organism evidence="10 11">
    <name type="scientific">Pycnoporus cinnabarinus</name>
    <name type="common">Cinnabar-red polypore</name>
    <name type="synonym">Trametes cinnabarina</name>
    <dbReference type="NCBI Taxonomy" id="5643"/>
    <lineage>
        <taxon>Eukaryota</taxon>
        <taxon>Fungi</taxon>
        <taxon>Dikarya</taxon>
        <taxon>Basidiomycota</taxon>
        <taxon>Agaricomycotina</taxon>
        <taxon>Agaricomycetes</taxon>
        <taxon>Polyporales</taxon>
        <taxon>Polyporaceae</taxon>
        <taxon>Trametes</taxon>
    </lineage>
</organism>
<evidence type="ECO:0000256" key="4">
    <source>
        <dbReference type="ARBA" id="ARBA00022741"/>
    </source>
</evidence>
<keyword evidence="6" id="KW-0067">ATP-binding</keyword>
<evidence type="ECO:0000256" key="7">
    <source>
        <dbReference type="ARBA" id="ARBA00047899"/>
    </source>
</evidence>
<sequence>MPFKKLFALAKKTKVSAVPRNVAVDIAVTVEQTQSVFGSEEVLQQDLESPGHVHVRMIFDENGEMVSARRGLSLSLKLEVGAQTSCKLEHLEVAKAAPAPLSNATTLVGSPMPSKPVSPTAVPEDVSQNEPADSSFFATIVARVGVPVTAASAKIVKIPASSPAPARRLLKVEDFCVIRVLGEGGQGLVSLVQDKITGNLYALKAIKKHRLQTRDLPTVFVEQDILKTLVGRPFFTSLKGSFEDEDYFFLLMDYCPGGDLDERIRKEGKLPTDVARRYAAQIVLAMEDLRRNRIVHRDVKPKNILLTAEDEVIITDFGLARTFGRTIEQQPWRARQIWQLMEDGTGDGGLQTGSQRDKSVSGCGTFGYIAPEMFSAEYSYEVDVWSFAVTLYEMLHGKLPFGFDRTDGATTHELITRSIILPVEIGSEVDADATDLLQSMLAKDPLKRPTWEQIKEHPWFDSIDWNQMANRQPSPSHEAPDHLQPEPHARYVKFGEPYAEGKAEYPFFHWIAPELFVKQTYASCLSSDSKHSTQRLLPSASWVSRTSATSYCSIALATLSVARSATPTTAANSAANSPSDMLFGAKTTTDVFDAIMSGTSCFGSESSFAGNSRFTRDWHMHWRLLVFFSFCFYDFGSSAVQMSYSSLSLLGD</sequence>
<evidence type="ECO:0000256" key="1">
    <source>
        <dbReference type="ARBA" id="ARBA00012513"/>
    </source>
</evidence>
<evidence type="ECO:0000256" key="5">
    <source>
        <dbReference type="ARBA" id="ARBA00022777"/>
    </source>
</evidence>
<dbReference type="Pfam" id="PF00069">
    <property type="entry name" value="Pkinase"/>
    <property type="match status" value="1"/>
</dbReference>
<comment type="catalytic activity">
    <reaction evidence="8">
        <text>L-seryl-[protein] + ATP = O-phospho-L-seryl-[protein] + ADP + H(+)</text>
        <dbReference type="Rhea" id="RHEA:17989"/>
        <dbReference type="Rhea" id="RHEA-COMP:9863"/>
        <dbReference type="Rhea" id="RHEA-COMP:11604"/>
        <dbReference type="ChEBI" id="CHEBI:15378"/>
        <dbReference type="ChEBI" id="CHEBI:29999"/>
        <dbReference type="ChEBI" id="CHEBI:30616"/>
        <dbReference type="ChEBI" id="CHEBI:83421"/>
        <dbReference type="ChEBI" id="CHEBI:456216"/>
        <dbReference type="EC" id="2.7.11.1"/>
    </reaction>
</comment>
<feature type="domain" description="Protein kinase" evidence="9">
    <location>
        <begin position="175"/>
        <end position="460"/>
    </location>
</feature>
<dbReference type="Gene3D" id="1.10.510.10">
    <property type="entry name" value="Transferase(Phosphotransferase) domain 1"/>
    <property type="match status" value="1"/>
</dbReference>
<dbReference type="EMBL" id="CCBP010000081">
    <property type="protein sequence ID" value="CDO70434.1"/>
    <property type="molecule type" value="Genomic_DNA"/>
</dbReference>
<dbReference type="STRING" id="5643.A0A060SDT7"/>
<accession>A0A060SDT7</accession>